<reference evidence="4 5" key="1">
    <citation type="journal article" date="2013" name="Curr. Biol.">
        <title>The Genome of the Foraminiferan Reticulomyxa filosa.</title>
        <authorList>
            <person name="Glockner G."/>
            <person name="Hulsmann N."/>
            <person name="Schleicher M."/>
            <person name="Noegel A.A."/>
            <person name="Eichinger L."/>
            <person name="Gallinger C."/>
            <person name="Pawlowski J."/>
            <person name="Sierra R."/>
            <person name="Euteneuer U."/>
            <person name="Pillet L."/>
            <person name="Moustafa A."/>
            <person name="Platzer M."/>
            <person name="Groth M."/>
            <person name="Szafranski K."/>
            <person name="Schliwa M."/>
        </authorList>
    </citation>
    <scope>NUCLEOTIDE SEQUENCE [LARGE SCALE GENOMIC DNA]</scope>
</reference>
<dbReference type="GO" id="GO:0008380">
    <property type="term" value="P:RNA splicing"/>
    <property type="evidence" value="ECO:0007669"/>
    <property type="project" value="UniProtKB-KW"/>
</dbReference>
<protein>
    <submittedName>
        <fullName evidence="4">Uncharacterized protein</fullName>
    </submittedName>
</protein>
<dbReference type="PANTHER" id="PTHR23139">
    <property type="entry name" value="RNA-BINDING PROTEIN"/>
    <property type="match status" value="1"/>
</dbReference>
<dbReference type="Gene3D" id="3.30.70.330">
    <property type="match status" value="1"/>
</dbReference>
<evidence type="ECO:0000256" key="2">
    <source>
        <dbReference type="ARBA" id="ARBA00022884"/>
    </source>
</evidence>
<comment type="caution">
    <text evidence="4">The sequence shown here is derived from an EMBL/GenBank/DDBJ whole genome shotgun (WGS) entry which is preliminary data.</text>
</comment>
<dbReference type="AlphaFoldDB" id="X6LW26"/>
<keyword evidence="3" id="KW-0508">mRNA splicing</keyword>
<gene>
    <name evidence="4" type="ORF">RFI_31572</name>
</gene>
<dbReference type="Proteomes" id="UP000023152">
    <property type="component" value="Unassembled WGS sequence"/>
</dbReference>
<dbReference type="EMBL" id="ASPP01027745">
    <property type="protein sequence ID" value="ETO05824.1"/>
    <property type="molecule type" value="Genomic_DNA"/>
</dbReference>
<sequence>MQQAILQMAAEAVTTVAQVNVNTNATTNESAIKNGEINSGGIESLRHKNDGTANVGSNEITKQNIKGSLDMNDGQADQSKGLEDQKEYQDIMGDIADTCQEYGKLLSIVIPKRGEEGCGRVFLEYQTRTFNNNVITAHFFDEAAFEKSEFGKQL</sequence>
<organism evidence="4 5">
    <name type="scientific">Reticulomyxa filosa</name>
    <dbReference type="NCBI Taxonomy" id="46433"/>
    <lineage>
        <taxon>Eukaryota</taxon>
        <taxon>Sar</taxon>
        <taxon>Rhizaria</taxon>
        <taxon>Retaria</taxon>
        <taxon>Foraminifera</taxon>
        <taxon>Monothalamids</taxon>
        <taxon>Reticulomyxidae</taxon>
        <taxon>Reticulomyxa</taxon>
    </lineage>
</organism>
<dbReference type="InterPro" id="IPR012677">
    <property type="entry name" value="Nucleotide-bd_a/b_plait_sf"/>
</dbReference>
<dbReference type="GO" id="GO:0006397">
    <property type="term" value="P:mRNA processing"/>
    <property type="evidence" value="ECO:0007669"/>
    <property type="project" value="UniProtKB-KW"/>
</dbReference>
<proteinExistence type="predicted"/>
<name>X6LW26_RETFI</name>
<keyword evidence="1" id="KW-0507">mRNA processing</keyword>
<evidence type="ECO:0000313" key="5">
    <source>
        <dbReference type="Proteomes" id="UP000023152"/>
    </source>
</evidence>
<evidence type="ECO:0000313" key="4">
    <source>
        <dbReference type="EMBL" id="ETO05824.1"/>
    </source>
</evidence>
<dbReference type="GO" id="GO:0003723">
    <property type="term" value="F:RNA binding"/>
    <property type="evidence" value="ECO:0007669"/>
    <property type="project" value="UniProtKB-KW"/>
</dbReference>
<accession>X6LW26</accession>
<keyword evidence="5" id="KW-1185">Reference proteome</keyword>
<evidence type="ECO:0000256" key="3">
    <source>
        <dbReference type="ARBA" id="ARBA00023187"/>
    </source>
</evidence>
<evidence type="ECO:0000256" key="1">
    <source>
        <dbReference type="ARBA" id="ARBA00022664"/>
    </source>
</evidence>
<keyword evidence="2" id="KW-0694">RNA-binding</keyword>